<feature type="domain" description="Septum formation inhibitor MinC N-terminal" evidence="8">
    <location>
        <begin position="13"/>
        <end position="85"/>
    </location>
</feature>
<keyword evidence="2 6" id="KW-0132">Cell division</keyword>
<evidence type="ECO:0000256" key="2">
    <source>
        <dbReference type="ARBA" id="ARBA00022618"/>
    </source>
</evidence>
<dbReference type="InterPro" id="IPR016098">
    <property type="entry name" value="CAP/MinC_C"/>
</dbReference>
<dbReference type="SUPFAM" id="SSF63848">
    <property type="entry name" value="Cell-division inhibitor MinC, C-terminal domain"/>
    <property type="match status" value="1"/>
</dbReference>
<keyword evidence="3 6" id="KW-0717">Septation</keyword>
<dbReference type="EMBL" id="JACSQK010000002">
    <property type="protein sequence ID" value="MBD7959586.1"/>
    <property type="molecule type" value="Genomic_DNA"/>
</dbReference>
<dbReference type="InterPro" id="IPR013033">
    <property type="entry name" value="MinC"/>
</dbReference>
<name>A0ABR8S7Y1_9BURK</name>
<dbReference type="InterPro" id="IPR005526">
    <property type="entry name" value="Septum_form_inhib_MinC_C"/>
</dbReference>
<dbReference type="Gene3D" id="3.30.70.260">
    <property type="match status" value="1"/>
</dbReference>
<gene>
    <name evidence="6 9" type="primary">minC</name>
    <name evidence="9" type="ORF">H9646_03755</name>
</gene>
<comment type="similarity">
    <text evidence="1 6">Belongs to the MinC family.</text>
</comment>
<evidence type="ECO:0000256" key="3">
    <source>
        <dbReference type="ARBA" id="ARBA00023210"/>
    </source>
</evidence>
<evidence type="ECO:0000259" key="8">
    <source>
        <dbReference type="Pfam" id="PF05209"/>
    </source>
</evidence>
<organism evidence="9 10">
    <name type="scientific">Comamonas avium</name>
    <dbReference type="NCBI Taxonomy" id="2762231"/>
    <lineage>
        <taxon>Bacteria</taxon>
        <taxon>Pseudomonadati</taxon>
        <taxon>Pseudomonadota</taxon>
        <taxon>Betaproteobacteria</taxon>
        <taxon>Burkholderiales</taxon>
        <taxon>Comamonadaceae</taxon>
        <taxon>Comamonas</taxon>
    </lineage>
</organism>
<dbReference type="PANTHER" id="PTHR34108:SF1">
    <property type="entry name" value="SEPTUM SITE-DETERMINING PROTEIN MINC"/>
    <property type="match status" value="1"/>
</dbReference>
<dbReference type="PANTHER" id="PTHR34108">
    <property type="entry name" value="SEPTUM SITE-DETERMINING PROTEIN MINC"/>
    <property type="match status" value="1"/>
</dbReference>
<evidence type="ECO:0000256" key="5">
    <source>
        <dbReference type="ARBA" id="ARBA00025606"/>
    </source>
</evidence>
<comment type="subunit">
    <text evidence="6">Interacts with MinD and FtsZ.</text>
</comment>
<dbReference type="Gene3D" id="2.160.20.70">
    <property type="match status" value="1"/>
</dbReference>
<dbReference type="InterPro" id="IPR036145">
    <property type="entry name" value="MinC_C_sf"/>
</dbReference>
<evidence type="ECO:0000313" key="10">
    <source>
        <dbReference type="Proteomes" id="UP000634919"/>
    </source>
</evidence>
<dbReference type="InterPro" id="IPR007874">
    <property type="entry name" value="MinC_N"/>
</dbReference>
<evidence type="ECO:0000256" key="1">
    <source>
        <dbReference type="ARBA" id="ARBA00006291"/>
    </source>
</evidence>
<evidence type="ECO:0000313" key="9">
    <source>
        <dbReference type="EMBL" id="MBD7959586.1"/>
    </source>
</evidence>
<protein>
    <recommendedName>
        <fullName evidence="6">Probable septum site-determining protein MinC</fullName>
    </recommendedName>
</protein>
<feature type="domain" description="Septum formation inhibitor MinC C-terminal" evidence="7">
    <location>
        <begin position="143"/>
        <end position="245"/>
    </location>
</feature>
<sequence>MAVDSQGVARSSFDLKSAQLAVMAVALRDTQVSVLATDLAQRLADDPDFFDNDPVLIDLQHVRDSTDAIDFPKLIKLLKRHRTVPVAVCNGSVEQMAAAHAAGLMPAPDAHPVRTKEVVREVEVIREVEVLREVPAPAPNAMIVDKPLRSGQQVYARGCDLVVMAVVSYGAEVIADGNVHIYAPLRGRAVAGARGNTEARIFSTCMEPQLLSIAGNYRALEDDLPKNIAGKPAQARLEGEKLVIEPMRLA</sequence>
<dbReference type="RefSeq" id="WP_191722000.1">
    <property type="nucleotide sequence ID" value="NZ_JACSQK010000002.1"/>
</dbReference>
<keyword evidence="4 6" id="KW-0131">Cell cycle</keyword>
<dbReference type="Proteomes" id="UP000634919">
    <property type="component" value="Unassembled WGS sequence"/>
</dbReference>
<dbReference type="Pfam" id="PF03775">
    <property type="entry name" value="MinC_C"/>
    <property type="match status" value="1"/>
</dbReference>
<evidence type="ECO:0000259" key="7">
    <source>
        <dbReference type="Pfam" id="PF03775"/>
    </source>
</evidence>
<keyword evidence="10" id="KW-1185">Reference proteome</keyword>
<comment type="function">
    <text evidence="5 6">Cell division inhibitor that blocks the formation of polar Z ring septums. Rapidly oscillates between the poles of the cell to destabilize FtsZ filaments that have formed before they mature into polar Z rings. Prevents FtsZ polymerization.</text>
</comment>
<evidence type="ECO:0000256" key="6">
    <source>
        <dbReference type="HAMAP-Rule" id="MF_00267"/>
    </source>
</evidence>
<comment type="caution">
    <text evidence="9">The sequence shown here is derived from an EMBL/GenBank/DDBJ whole genome shotgun (WGS) entry which is preliminary data.</text>
</comment>
<dbReference type="Pfam" id="PF05209">
    <property type="entry name" value="MinC_N"/>
    <property type="match status" value="1"/>
</dbReference>
<dbReference type="HAMAP" id="MF_00267">
    <property type="entry name" value="MinC"/>
    <property type="match status" value="1"/>
</dbReference>
<accession>A0ABR8S7Y1</accession>
<evidence type="ECO:0000256" key="4">
    <source>
        <dbReference type="ARBA" id="ARBA00023306"/>
    </source>
</evidence>
<proteinExistence type="inferred from homology"/>
<dbReference type="NCBIfam" id="TIGR01222">
    <property type="entry name" value="minC"/>
    <property type="match status" value="1"/>
</dbReference>
<reference evidence="9 10" key="1">
    <citation type="submission" date="2020-08" db="EMBL/GenBank/DDBJ databases">
        <title>A Genomic Blueprint of the Chicken Gut Microbiome.</title>
        <authorList>
            <person name="Gilroy R."/>
            <person name="Ravi A."/>
            <person name="Getino M."/>
            <person name="Pursley I."/>
            <person name="Horton D.L."/>
            <person name="Alikhan N.-F."/>
            <person name="Baker D."/>
            <person name="Gharbi K."/>
            <person name="Hall N."/>
            <person name="Watson M."/>
            <person name="Adriaenssens E.M."/>
            <person name="Foster-Nyarko E."/>
            <person name="Jarju S."/>
            <person name="Secka A."/>
            <person name="Antonio M."/>
            <person name="Oren A."/>
            <person name="Chaudhuri R."/>
            <person name="La Ragione R.M."/>
            <person name="Hildebrand F."/>
            <person name="Pallen M.J."/>
        </authorList>
    </citation>
    <scope>NUCLEOTIDE SEQUENCE [LARGE SCALE GENOMIC DNA]</scope>
    <source>
        <strain evidence="9 10">Sa2CVA6</strain>
    </source>
</reference>